<dbReference type="OrthoDB" id="9815120at2"/>
<keyword evidence="4 6" id="KW-1133">Transmembrane helix</keyword>
<evidence type="ECO:0000313" key="8">
    <source>
        <dbReference type="EMBL" id="QBB71496.1"/>
    </source>
</evidence>
<name>A0A411HLU4_9GAMM</name>
<feature type="transmembrane region" description="Helical" evidence="6">
    <location>
        <begin position="235"/>
        <end position="255"/>
    </location>
</feature>
<dbReference type="KEGG" id="xbc:ELE36_14660"/>
<evidence type="ECO:0000256" key="4">
    <source>
        <dbReference type="ARBA" id="ARBA00022989"/>
    </source>
</evidence>
<keyword evidence="3 6" id="KW-0812">Transmembrane</keyword>
<protein>
    <submittedName>
        <fullName evidence="8">EamA family transporter</fullName>
    </submittedName>
</protein>
<accession>A0A411HLU4</accession>
<feature type="transmembrane region" description="Helical" evidence="6">
    <location>
        <begin position="199"/>
        <end position="223"/>
    </location>
</feature>
<feature type="transmembrane region" description="Helical" evidence="6">
    <location>
        <begin position="261"/>
        <end position="281"/>
    </location>
</feature>
<dbReference type="SUPFAM" id="SSF103481">
    <property type="entry name" value="Multidrug resistance efflux transporter EmrE"/>
    <property type="match status" value="2"/>
</dbReference>
<feature type="transmembrane region" description="Helical" evidence="6">
    <location>
        <begin position="95"/>
        <end position="113"/>
    </location>
</feature>
<dbReference type="InterPro" id="IPR051258">
    <property type="entry name" value="Diverse_Substrate_Transporter"/>
</dbReference>
<keyword evidence="5 6" id="KW-0472">Membrane</keyword>
<proteinExistence type="predicted"/>
<keyword evidence="9" id="KW-1185">Reference proteome</keyword>
<feature type="domain" description="EamA" evidence="7">
    <location>
        <begin position="147"/>
        <end position="276"/>
    </location>
</feature>
<evidence type="ECO:0000259" key="7">
    <source>
        <dbReference type="Pfam" id="PF00892"/>
    </source>
</evidence>
<dbReference type="RefSeq" id="WP_129834553.1">
    <property type="nucleotide sequence ID" value="NZ_CP035704.1"/>
</dbReference>
<sequence>MSSRSTSPLLPVGALLLGMLSFQFGATLAKQLFPLVGAQGATAMRLGLGALILWLLRQPWRRLTGRHDWASLWGYGLTLGIMNLCFYMALRTVPLGIAVALEFLGPLAIALIGSRRALDFVWAGLAVAGLALLLPYRTQTQALDPVGVLYALGAAVGWATYIVLGRRAGNAFGGDAVALGSAIGALVVVPVGVMHARAALFSLSALPFAVGVAILSSALPYSLEMHALTRLPARTIGILVSIEPAMGALLGLLFLDEHLDGFQWLAITAVIGASIGAVFGARNAPVDIVEMA</sequence>
<feature type="transmembrane region" description="Helical" evidence="6">
    <location>
        <begin position="176"/>
        <end position="193"/>
    </location>
</feature>
<reference evidence="8 9" key="1">
    <citation type="submission" date="2019-01" db="EMBL/GenBank/DDBJ databases">
        <title>Pseudolysobacter antarctica gen. nov., sp. nov., isolated from Fildes Peninsula, Antarctica.</title>
        <authorList>
            <person name="Wei Z."/>
            <person name="Peng F."/>
        </authorList>
    </citation>
    <scope>NUCLEOTIDE SEQUENCE [LARGE SCALE GENOMIC DNA]</scope>
    <source>
        <strain evidence="8 9">AQ6-296</strain>
    </source>
</reference>
<evidence type="ECO:0000256" key="2">
    <source>
        <dbReference type="ARBA" id="ARBA00022475"/>
    </source>
</evidence>
<organism evidence="8 9">
    <name type="scientific">Pseudolysobacter antarcticus</name>
    <dbReference type="NCBI Taxonomy" id="2511995"/>
    <lineage>
        <taxon>Bacteria</taxon>
        <taxon>Pseudomonadati</taxon>
        <taxon>Pseudomonadota</taxon>
        <taxon>Gammaproteobacteria</taxon>
        <taxon>Lysobacterales</taxon>
        <taxon>Rhodanobacteraceae</taxon>
        <taxon>Pseudolysobacter</taxon>
    </lineage>
</organism>
<dbReference type="Proteomes" id="UP000291562">
    <property type="component" value="Chromosome"/>
</dbReference>
<dbReference type="AlphaFoldDB" id="A0A411HLU4"/>
<dbReference type="Pfam" id="PF00892">
    <property type="entry name" value="EamA"/>
    <property type="match status" value="1"/>
</dbReference>
<evidence type="ECO:0000256" key="3">
    <source>
        <dbReference type="ARBA" id="ARBA00022692"/>
    </source>
</evidence>
<feature type="transmembrane region" description="Helical" evidence="6">
    <location>
        <begin position="120"/>
        <end position="136"/>
    </location>
</feature>
<dbReference type="PANTHER" id="PTHR42920">
    <property type="entry name" value="OS03G0707200 PROTEIN-RELATED"/>
    <property type="match status" value="1"/>
</dbReference>
<keyword evidence="2" id="KW-1003">Cell membrane</keyword>
<dbReference type="PANTHER" id="PTHR42920:SF5">
    <property type="entry name" value="EAMA DOMAIN-CONTAINING PROTEIN"/>
    <property type="match status" value="1"/>
</dbReference>
<dbReference type="InterPro" id="IPR000620">
    <property type="entry name" value="EamA_dom"/>
</dbReference>
<evidence type="ECO:0000256" key="5">
    <source>
        <dbReference type="ARBA" id="ARBA00023136"/>
    </source>
</evidence>
<gene>
    <name evidence="8" type="ORF">ELE36_14660</name>
</gene>
<dbReference type="InterPro" id="IPR037185">
    <property type="entry name" value="EmrE-like"/>
</dbReference>
<dbReference type="GO" id="GO:0005886">
    <property type="term" value="C:plasma membrane"/>
    <property type="evidence" value="ECO:0007669"/>
    <property type="project" value="UniProtKB-SubCell"/>
</dbReference>
<dbReference type="EMBL" id="CP035704">
    <property type="protein sequence ID" value="QBB71496.1"/>
    <property type="molecule type" value="Genomic_DNA"/>
</dbReference>
<evidence type="ECO:0000256" key="1">
    <source>
        <dbReference type="ARBA" id="ARBA00004651"/>
    </source>
</evidence>
<feature type="transmembrane region" description="Helical" evidence="6">
    <location>
        <begin position="35"/>
        <end position="56"/>
    </location>
</feature>
<feature type="transmembrane region" description="Helical" evidence="6">
    <location>
        <begin position="148"/>
        <end position="164"/>
    </location>
</feature>
<evidence type="ECO:0000313" key="9">
    <source>
        <dbReference type="Proteomes" id="UP000291562"/>
    </source>
</evidence>
<feature type="transmembrane region" description="Helical" evidence="6">
    <location>
        <begin position="68"/>
        <end position="89"/>
    </location>
</feature>
<evidence type="ECO:0000256" key="6">
    <source>
        <dbReference type="SAM" id="Phobius"/>
    </source>
</evidence>
<comment type="subcellular location">
    <subcellularLocation>
        <location evidence="1">Cell membrane</location>
        <topology evidence="1">Multi-pass membrane protein</topology>
    </subcellularLocation>
</comment>